<evidence type="ECO:0000256" key="2">
    <source>
        <dbReference type="SAM" id="MobiDB-lite"/>
    </source>
</evidence>
<keyword evidence="5" id="KW-1185">Reference proteome</keyword>
<evidence type="ECO:0000259" key="3">
    <source>
        <dbReference type="PROSITE" id="PS50966"/>
    </source>
</evidence>
<dbReference type="AlphaFoldDB" id="A0A6G0W186"/>
<keyword evidence="1" id="KW-0863">Zinc-finger</keyword>
<name>A0A6G0W186_APHCR</name>
<evidence type="ECO:0000256" key="1">
    <source>
        <dbReference type="PROSITE-ProRule" id="PRU00325"/>
    </source>
</evidence>
<proteinExistence type="predicted"/>
<dbReference type="PROSITE" id="PS50966">
    <property type="entry name" value="ZF_SWIM"/>
    <property type="match status" value="2"/>
</dbReference>
<evidence type="ECO:0000313" key="5">
    <source>
        <dbReference type="Proteomes" id="UP000478052"/>
    </source>
</evidence>
<dbReference type="Pfam" id="PF04434">
    <property type="entry name" value="SWIM"/>
    <property type="match status" value="2"/>
</dbReference>
<dbReference type="OrthoDB" id="6597347at2759"/>
<comment type="caution">
    <text evidence="4">The sequence shown here is derived from an EMBL/GenBank/DDBJ whole genome shotgun (WGS) entry which is preliminary data.</text>
</comment>
<gene>
    <name evidence="4" type="ORF">FWK35_00036173</name>
</gene>
<keyword evidence="1" id="KW-0479">Metal-binding</keyword>
<feature type="non-terminal residue" evidence="4">
    <location>
        <position position="1"/>
    </location>
</feature>
<dbReference type="Proteomes" id="UP000478052">
    <property type="component" value="Unassembled WGS sequence"/>
</dbReference>
<feature type="compositionally biased region" description="Basic residues" evidence="2">
    <location>
        <begin position="868"/>
        <end position="879"/>
    </location>
</feature>
<feature type="domain" description="SWIM-type" evidence="3">
    <location>
        <begin position="303"/>
        <end position="334"/>
    </location>
</feature>
<organism evidence="4 5">
    <name type="scientific">Aphis craccivora</name>
    <name type="common">Cowpea aphid</name>
    <dbReference type="NCBI Taxonomy" id="307492"/>
    <lineage>
        <taxon>Eukaryota</taxon>
        <taxon>Metazoa</taxon>
        <taxon>Ecdysozoa</taxon>
        <taxon>Arthropoda</taxon>
        <taxon>Hexapoda</taxon>
        <taxon>Insecta</taxon>
        <taxon>Pterygota</taxon>
        <taxon>Neoptera</taxon>
        <taxon>Paraneoptera</taxon>
        <taxon>Hemiptera</taxon>
        <taxon>Sternorrhyncha</taxon>
        <taxon>Aphidomorpha</taxon>
        <taxon>Aphidoidea</taxon>
        <taxon>Aphididae</taxon>
        <taxon>Aphidini</taxon>
        <taxon>Aphis</taxon>
        <taxon>Aphis</taxon>
    </lineage>
</organism>
<sequence>KLEEKNKYYEDNGIIVRYTENPFAILVVTSIMKRAHQMPFSKDIAFVDITSSCDLQCHSITFMLAPCGVGAVPLGIFITKEQSTIDYKTAFTLLKQSVPNGFYNQGFPKQFVIDDTEAVKQALNQFGLNLKFIYADFTYYNLYGDVATNLHNAEETYMTAIGQISSEYSCINNTVIPLKYEKWIKYVDNYWKRKELWCLAIWDVSIHGHQTNKFSEVNDCIFKDIVLSRNIAYNAVALVDFICSSLEEYYLRRLRTFVNGRNDTARHMFEDQLKRAINIKKEFIKQLSENMYSMQSDTENNFYEVDVKNGFCTCPKGKLGAFCKHQAAIYHYYQINMPNLLAINTESRYRYDFEKLEEKKKYYEDNGIIVRYTENPFAILVVTPIMKRAHQLPFSKDIAFVDSTSSCDVQCHSITFMLAPCGVGAVPLGIFITKGQSTIDYKTAFTLLKQSVPNGFNNQGFPKQFVIDDTEAEKQALQSIWPESKIYLCRFHILQSVWSWLWDTNHNIFKDDRKILFKLFHNILVATNLHNAEETYMTAIGQISTEYSCINNTVIPLKYEKWIKYVDNYWKRKELWCLAFRDASIHGHQTNNFSEVNVRIFKDIVLSRNKAYNAVALVDFICTSLEEYYLRRLRTFVNGRNDTARHMFEDQLKGAINIKKEFIKQLSENMYSVQSETENNFYEVDVKNGFCTCPKGKLGAFCKHQAAIYHYYQINMPNLPAINTESRYLLAKLAFGENVCNKSFYRPLVSETNIINNNSELKEGTNLQNQNNDEPHSLMSQTLIDSCNNDHENNSAHDYTQQIQNLLTTNLNKYNSTVSTSVLSKCLDRLKKVKSVAMWESFLSTAGSKISLRHRSRATIHVQPTTLARRRSGVTRGSKRLPVGRPKNNDPIKKKRRRNLAENVGKNIPNAKSHGI</sequence>
<dbReference type="PANTHER" id="PTHR35385">
    <property type="entry name" value="PROTEIN B, PUTATIVE-RELATED-RELATED"/>
    <property type="match status" value="1"/>
</dbReference>
<keyword evidence="1" id="KW-0862">Zinc</keyword>
<dbReference type="GO" id="GO:0008270">
    <property type="term" value="F:zinc ion binding"/>
    <property type="evidence" value="ECO:0007669"/>
    <property type="project" value="UniProtKB-KW"/>
</dbReference>
<feature type="domain" description="SWIM-type" evidence="3">
    <location>
        <begin position="682"/>
        <end position="713"/>
    </location>
</feature>
<protein>
    <submittedName>
        <fullName evidence="4">SWIM-type domain-containing protein</fullName>
    </submittedName>
</protein>
<dbReference type="PANTHER" id="PTHR35385:SF2">
    <property type="entry name" value="PROTEIN B, PUTATIVE-RELATED"/>
    <property type="match status" value="1"/>
</dbReference>
<dbReference type="InterPro" id="IPR007527">
    <property type="entry name" value="Znf_SWIM"/>
</dbReference>
<feature type="region of interest" description="Disordered" evidence="2">
    <location>
        <begin position="867"/>
        <end position="916"/>
    </location>
</feature>
<dbReference type="EMBL" id="VUJU01010084">
    <property type="protein sequence ID" value="KAF0715938.1"/>
    <property type="molecule type" value="Genomic_DNA"/>
</dbReference>
<accession>A0A6G0W186</accession>
<reference evidence="4 5" key="1">
    <citation type="submission" date="2019-08" db="EMBL/GenBank/DDBJ databases">
        <title>Whole genome of Aphis craccivora.</title>
        <authorList>
            <person name="Voronova N.V."/>
            <person name="Shulinski R.S."/>
            <person name="Bandarenka Y.V."/>
            <person name="Zhorov D.G."/>
            <person name="Warner D."/>
        </authorList>
    </citation>
    <scope>NUCLEOTIDE SEQUENCE [LARGE SCALE GENOMIC DNA]</scope>
    <source>
        <strain evidence="4">180601</strain>
        <tissue evidence="4">Whole Body</tissue>
    </source>
</reference>
<evidence type="ECO:0000313" key="4">
    <source>
        <dbReference type="EMBL" id="KAF0715938.1"/>
    </source>
</evidence>
<feature type="non-terminal residue" evidence="4">
    <location>
        <position position="916"/>
    </location>
</feature>